<dbReference type="OrthoDB" id="2414662at2759"/>
<feature type="domain" description="Aminotransferase class I/classII large" evidence="8">
    <location>
        <begin position="76"/>
        <end position="457"/>
    </location>
</feature>
<protein>
    <submittedName>
        <fullName evidence="9">Pyridoxal phosphate-dependent transferase, subdomain 2,Pyridoxal phosphate-dependent transferase</fullName>
    </submittedName>
</protein>
<comment type="subunit">
    <text evidence="3">Homodimer.</text>
</comment>
<dbReference type="AlphaFoldDB" id="A0A5E4M9B2"/>
<dbReference type="PANTHER" id="PTHR43807:SF20">
    <property type="entry name" value="FI04487P"/>
    <property type="match status" value="1"/>
</dbReference>
<evidence type="ECO:0000259" key="8">
    <source>
        <dbReference type="Pfam" id="PF00155"/>
    </source>
</evidence>
<evidence type="ECO:0000256" key="6">
    <source>
        <dbReference type="ARBA" id="ARBA00022898"/>
    </source>
</evidence>
<dbReference type="Pfam" id="PF00155">
    <property type="entry name" value="Aminotran_1_2"/>
    <property type="match status" value="1"/>
</dbReference>
<accession>A0A5E4M9B2</accession>
<name>A0A5E4M9B2_9HEMI</name>
<dbReference type="EMBL" id="CABPRJ010000054">
    <property type="protein sequence ID" value="VVC26953.1"/>
    <property type="molecule type" value="Genomic_DNA"/>
</dbReference>
<dbReference type="UniPathway" id="UPA00334">
    <property type="reaction ID" value="UER00726"/>
</dbReference>
<comment type="cofactor">
    <cofactor evidence="1">
        <name>pyridoxal 5'-phosphate</name>
        <dbReference type="ChEBI" id="CHEBI:597326"/>
    </cofactor>
</comment>
<dbReference type="Gene3D" id="3.40.640.10">
    <property type="entry name" value="Type I PLP-dependent aspartate aminotransferase-like (Major domain)"/>
    <property type="match status" value="1"/>
</dbReference>
<evidence type="ECO:0000313" key="9">
    <source>
        <dbReference type="EMBL" id="VVC26953.1"/>
    </source>
</evidence>
<evidence type="ECO:0000256" key="2">
    <source>
        <dbReference type="ARBA" id="ARBA00007441"/>
    </source>
</evidence>
<comment type="similarity">
    <text evidence="2">Belongs to the class-I pyridoxal-phosphate-dependent aminotransferase family.</text>
</comment>
<dbReference type="Gene3D" id="3.90.1150.10">
    <property type="entry name" value="Aspartate Aminotransferase, domain 1"/>
    <property type="match status" value="1"/>
</dbReference>
<dbReference type="PANTHER" id="PTHR43807">
    <property type="entry name" value="FI04487P"/>
    <property type="match status" value="1"/>
</dbReference>
<dbReference type="SUPFAM" id="SSF53383">
    <property type="entry name" value="PLP-dependent transferases"/>
    <property type="match status" value="1"/>
</dbReference>
<dbReference type="FunFam" id="3.90.1150.10:FF:000021">
    <property type="entry name" value="Kynurenine--oxoglutarate transaminase 3"/>
    <property type="match status" value="1"/>
</dbReference>
<dbReference type="FunFam" id="3.40.640.10:FF:000024">
    <property type="entry name" value="Kynurenine--oxoglutarate transaminase 3"/>
    <property type="match status" value="1"/>
</dbReference>
<proteinExistence type="inferred from homology"/>
<keyword evidence="5 9" id="KW-0808">Transferase</keyword>
<gene>
    <name evidence="9" type="ORF">CINCED_3A015005</name>
</gene>
<evidence type="ECO:0000313" key="10">
    <source>
        <dbReference type="Proteomes" id="UP000325440"/>
    </source>
</evidence>
<dbReference type="InterPro" id="IPR015424">
    <property type="entry name" value="PyrdxlP-dep_Trfase"/>
</dbReference>
<organism evidence="9 10">
    <name type="scientific">Cinara cedri</name>
    <dbReference type="NCBI Taxonomy" id="506608"/>
    <lineage>
        <taxon>Eukaryota</taxon>
        <taxon>Metazoa</taxon>
        <taxon>Ecdysozoa</taxon>
        <taxon>Arthropoda</taxon>
        <taxon>Hexapoda</taxon>
        <taxon>Insecta</taxon>
        <taxon>Pterygota</taxon>
        <taxon>Neoptera</taxon>
        <taxon>Paraneoptera</taxon>
        <taxon>Hemiptera</taxon>
        <taxon>Sternorrhyncha</taxon>
        <taxon>Aphidomorpha</taxon>
        <taxon>Aphidoidea</taxon>
        <taxon>Aphididae</taxon>
        <taxon>Lachninae</taxon>
        <taxon>Cinara</taxon>
    </lineage>
</organism>
<evidence type="ECO:0000256" key="7">
    <source>
        <dbReference type="ARBA" id="ARBA00024016"/>
    </source>
</evidence>
<dbReference type="InterPro" id="IPR004839">
    <property type="entry name" value="Aminotransferase_I/II_large"/>
</dbReference>
<dbReference type="GO" id="GO:0030170">
    <property type="term" value="F:pyridoxal phosphate binding"/>
    <property type="evidence" value="ECO:0007669"/>
    <property type="project" value="InterPro"/>
</dbReference>
<keyword evidence="6" id="KW-0663">Pyridoxal phosphate</keyword>
<dbReference type="GO" id="GO:0016212">
    <property type="term" value="F:kynurenine-oxoglutarate transaminase activity"/>
    <property type="evidence" value="ECO:0007669"/>
    <property type="project" value="TreeGrafter"/>
</dbReference>
<comment type="pathway">
    <text evidence="7">Amino-acid degradation; L-kynurenine degradation; kynurenate from L-kynurenine: step 1/2.</text>
</comment>
<dbReference type="GO" id="GO:0005739">
    <property type="term" value="C:mitochondrion"/>
    <property type="evidence" value="ECO:0007669"/>
    <property type="project" value="TreeGrafter"/>
</dbReference>
<keyword evidence="10" id="KW-1185">Reference proteome</keyword>
<dbReference type="Proteomes" id="UP000325440">
    <property type="component" value="Unassembled WGS sequence"/>
</dbReference>
<evidence type="ECO:0000256" key="4">
    <source>
        <dbReference type="ARBA" id="ARBA00022576"/>
    </source>
</evidence>
<dbReference type="CDD" id="cd00609">
    <property type="entry name" value="AAT_like"/>
    <property type="match status" value="1"/>
</dbReference>
<evidence type="ECO:0000256" key="5">
    <source>
        <dbReference type="ARBA" id="ARBA00022679"/>
    </source>
</evidence>
<evidence type="ECO:0000256" key="3">
    <source>
        <dbReference type="ARBA" id="ARBA00011738"/>
    </source>
</evidence>
<sequence length="475" mass="54111">MVILVGTASKRVRCFQTISSFLFNKNNRFSASAPTAIDTNCAADKFVMDKFKLPSRHEAGVYSVWIEFSQLAVTTKCLNLGQGFPDYDPPSRFSDYLAQVATEKNSFFNQYTRGFGHARLVKALADLYSKLIDRKIDPMNEIMVTVGAYEALYCAIQGNIEVGDEAIIIEPFYDCYEPMVRTAGGIPRFIPLRNTKPNASTSHSSDWKLDPDELASLFNSKTKLIIINTPHNPLGKIFDYDELTMIANLAKKHNVLVISDEVYEWLVYKPTQHIRIATLPEMWQRTITIGSAGKTFSMTGWKLGWAYGPSYLMKNLCVVHQTAIYTCATTVQEAAARGFEHEIALLGTPNSYFQTLSDELQPKMNYLFKILQDGGFKPIMPEGGYFMIADWTNFEDQLDLNSETDKYKDFRFVKWLSKNIKLQGIPYSAFYSEGNKRMAENYLRFCFFKKDETLKKAENILTTWTSSLPKKKSKL</sequence>
<evidence type="ECO:0000256" key="1">
    <source>
        <dbReference type="ARBA" id="ARBA00001933"/>
    </source>
</evidence>
<dbReference type="InterPro" id="IPR051326">
    <property type="entry name" value="Kynurenine-oxoglutarate_AT"/>
</dbReference>
<reference evidence="9 10" key="1">
    <citation type="submission" date="2019-08" db="EMBL/GenBank/DDBJ databases">
        <authorList>
            <person name="Alioto T."/>
            <person name="Alioto T."/>
            <person name="Gomez Garrido J."/>
        </authorList>
    </citation>
    <scope>NUCLEOTIDE SEQUENCE [LARGE SCALE GENOMIC DNA]</scope>
</reference>
<dbReference type="InterPro" id="IPR015422">
    <property type="entry name" value="PyrdxlP-dep_Trfase_small"/>
</dbReference>
<keyword evidence="4" id="KW-0032">Aminotransferase</keyword>
<dbReference type="GO" id="GO:0097053">
    <property type="term" value="P:L-kynurenine catabolic process"/>
    <property type="evidence" value="ECO:0007669"/>
    <property type="project" value="UniProtKB-UniPathway"/>
</dbReference>
<dbReference type="InterPro" id="IPR015421">
    <property type="entry name" value="PyrdxlP-dep_Trfase_major"/>
</dbReference>